<dbReference type="KEGG" id="msil:METEAL_26620"/>
<proteinExistence type="inferred from homology"/>
<reference evidence="4" key="1">
    <citation type="journal article" date="2023" name="Int. J. Syst. Evol. Microbiol.">
        <title>Mesoterricola silvestris gen. nov., sp. nov., Mesoterricola sediminis sp. nov., Geothrix oryzae sp. nov., Geothrix edaphica sp. nov., Geothrix rubra sp. nov., and Geothrix limicola sp. nov., six novel members of Acidobacteriota isolated from soils.</title>
        <authorList>
            <person name="Itoh H."/>
            <person name="Sugisawa Y."/>
            <person name="Mise K."/>
            <person name="Xu Z."/>
            <person name="Kuniyasu M."/>
            <person name="Ushijima N."/>
            <person name="Kawano K."/>
            <person name="Kobayashi E."/>
            <person name="Shiratori Y."/>
            <person name="Masuda Y."/>
            <person name="Senoo K."/>
        </authorList>
    </citation>
    <scope>NUCLEOTIDE SEQUENCE [LARGE SCALE GENOMIC DNA]</scope>
    <source>
        <strain evidence="4">W79</strain>
    </source>
</reference>
<sequence>MAKIDKFLQQMVNKGAAVLRLDPGDSPVVEVAGGHRIALSAQELLGTVLDGLAKEILPEASGTAYLRGENVTFDYVMEGVRFQVLLCRTSLGTRIVVARFRTAADTGAVTTALDSLDPLIMTLLTGGGSDLYLGADEPPLVRMGGEVTSLGDYGRLSAKRLQELVQTWVPPKIWESFLAGQDTEFARTDPGLPCRLRVSLFHGHAGPSIAVRVVPREVPDADSLGLPDTVRRLAGLNRGLVLLTGPMGSGKSTTLACLLALANAGRKGFAVTIQDSIEFEFPTGTCLIRQREVGCDPVRQKQALRAALRQAPDILAAGEIRDAQILDLCLQAAQTGRMVLATLPTATQEETLSTLAGLFPQDQRRRVLARLSETLTAILGHTLLPKVGGGQVVALETLFNNPGIAALIRADRLSSLPDAMKQSRYGQTSHNEALVDLILSGRVDPMEAYLRCHDRESFIAACQRAEIDFDPRDAGQLVTER</sequence>
<dbReference type="PANTHER" id="PTHR30486">
    <property type="entry name" value="TWITCHING MOTILITY PROTEIN PILT"/>
    <property type="match status" value="1"/>
</dbReference>
<dbReference type="Proteomes" id="UP001238179">
    <property type="component" value="Chromosome"/>
</dbReference>
<feature type="domain" description="Bacterial type II secretion system protein E" evidence="2">
    <location>
        <begin position="190"/>
        <end position="386"/>
    </location>
</feature>
<dbReference type="InterPro" id="IPR027417">
    <property type="entry name" value="P-loop_NTPase"/>
</dbReference>
<dbReference type="InterPro" id="IPR001482">
    <property type="entry name" value="T2SS/T4SS_dom"/>
</dbReference>
<dbReference type="Gene3D" id="3.30.450.90">
    <property type="match status" value="2"/>
</dbReference>
<evidence type="ECO:0000313" key="4">
    <source>
        <dbReference type="Proteomes" id="UP001238179"/>
    </source>
</evidence>
<comment type="similarity">
    <text evidence="1">Belongs to the GSP E family.</text>
</comment>
<dbReference type="AlphaFoldDB" id="A0AA48H817"/>
<dbReference type="RefSeq" id="WP_316412159.1">
    <property type="nucleotide sequence ID" value="NZ_AP027080.1"/>
</dbReference>
<evidence type="ECO:0000256" key="1">
    <source>
        <dbReference type="ARBA" id="ARBA00006611"/>
    </source>
</evidence>
<evidence type="ECO:0000313" key="3">
    <source>
        <dbReference type="EMBL" id="BDU73488.1"/>
    </source>
</evidence>
<keyword evidence="4" id="KW-1185">Reference proteome</keyword>
<dbReference type="InterPro" id="IPR050921">
    <property type="entry name" value="T4SS_GSP_E_ATPase"/>
</dbReference>
<dbReference type="SUPFAM" id="SSF52540">
    <property type="entry name" value="P-loop containing nucleoside triphosphate hydrolases"/>
    <property type="match status" value="1"/>
</dbReference>
<dbReference type="Gene3D" id="3.40.50.300">
    <property type="entry name" value="P-loop containing nucleotide triphosphate hydrolases"/>
    <property type="match status" value="1"/>
</dbReference>
<name>A0AA48H817_9BACT</name>
<dbReference type="Pfam" id="PF00437">
    <property type="entry name" value="T2SSE"/>
    <property type="match status" value="1"/>
</dbReference>
<dbReference type="GO" id="GO:0016887">
    <property type="term" value="F:ATP hydrolysis activity"/>
    <property type="evidence" value="ECO:0007669"/>
    <property type="project" value="InterPro"/>
</dbReference>
<dbReference type="PANTHER" id="PTHR30486:SF6">
    <property type="entry name" value="TYPE IV PILUS RETRACTATION ATPASE PILT"/>
    <property type="match status" value="1"/>
</dbReference>
<dbReference type="EMBL" id="AP027080">
    <property type="protein sequence ID" value="BDU73488.1"/>
    <property type="molecule type" value="Genomic_DNA"/>
</dbReference>
<gene>
    <name evidence="3" type="ORF">METEAL_26620</name>
</gene>
<protein>
    <recommendedName>
        <fullName evidence="2">Bacterial type II secretion system protein E domain-containing protein</fullName>
    </recommendedName>
</protein>
<evidence type="ECO:0000259" key="2">
    <source>
        <dbReference type="Pfam" id="PF00437"/>
    </source>
</evidence>
<organism evidence="3 4">
    <name type="scientific">Mesoterricola silvestris</name>
    <dbReference type="NCBI Taxonomy" id="2927979"/>
    <lineage>
        <taxon>Bacteria</taxon>
        <taxon>Pseudomonadati</taxon>
        <taxon>Acidobacteriota</taxon>
        <taxon>Holophagae</taxon>
        <taxon>Holophagales</taxon>
        <taxon>Holophagaceae</taxon>
        <taxon>Mesoterricola</taxon>
    </lineage>
</organism>
<accession>A0AA48H817</accession>